<dbReference type="EMBL" id="JAFBEB010000002">
    <property type="protein sequence ID" value="MBM7589274.1"/>
    <property type="molecule type" value="Genomic_DNA"/>
</dbReference>
<dbReference type="RefSeq" id="WP_204517004.1">
    <property type="nucleotide sequence ID" value="NZ_BAABIN010000015.1"/>
</dbReference>
<keyword evidence="2" id="KW-1185">Reference proteome</keyword>
<sequence length="99" mass="11631">MDRFDNLYDVTESAQVRFLGFISENARYDFGIVFTHRFYGKPLVVCMQTGQSTILNSQDSMDSQLLRKVFRLRNDEEAEELTCFFRENLPSLLLEGNEY</sequence>
<evidence type="ECO:0000313" key="2">
    <source>
        <dbReference type="Proteomes" id="UP000717624"/>
    </source>
</evidence>
<protein>
    <recommendedName>
        <fullName evidence="3">DUF3055 domain-containing protein</fullName>
    </recommendedName>
</protein>
<dbReference type="InterPro" id="IPR021415">
    <property type="entry name" value="SAV0927-like"/>
</dbReference>
<evidence type="ECO:0008006" key="3">
    <source>
        <dbReference type="Google" id="ProtNLM"/>
    </source>
</evidence>
<dbReference type="Proteomes" id="UP000717624">
    <property type="component" value="Unassembled WGS sequence"/>
</dbReference>
<name>A0A938XYJ8_9BACL</name>
<reference evidence="1" key="1">
    <citation type="submission" date="2021-01" db="EMBL/GenBank/DDBJ databases">
        <title>Genomic Encyclopedia of Type Strains, Phase IV (KMG-IV): sequencing the most valuable type-strain genomes for metagenomic binning, comparative biology and taxonomic classification.</title>
        <authorList>
            <person name="Goeker M."/>
        </authorList>
    </citation>
    <scope>NUCLEOTIDE SEQUENCE</scope>
    <source>
        <strain evidence="1">DSM 25523</strain>
    </source>
</reference>
<organism evidence="1 2">
    <name type="scientific">Brevibacillus fulvus</name>
    <dbReference type="NCBI Taxonomy" id="1125967"/>
    <lineage>
        <taxon>Bacteria</taxon>
        <taxon>Bacillati</taxon>
        <taxon>Bacillota</taxon>
        <taxon>Bacilli</taxon>
        <taxon>Bacillales</taxon>
        <taxon>Paenibacillaceae</taxon>
        <taxon>Brevibacillus</taxon>
    </lineage>
</organism>
<evidence type="ECO:0000313" key="1">
    <source>
        <dbReference type="EMBL" id="MBM7589274.1"/>
    </source>
</evidence>
<comment type="caution">
    <text evidence="1">The sequence shown here is derived from an EMBL/GenBank/DDBJ whole genome shotgun (WGS) entry which is preliminary data.</text>
</comment>
<accession>A0A938XYJ8</accession>
<dbReference type="AlphaFoldDB" id="A0A938XYJ8"/>
<dbReference type="Pfam" id="PF11256">
    <property type="entry name" value="SAV0927-like"/>
    <property type="match status" value="1"/>
</dbReference>
<gene>
    <name evidence="1" type="ORF">JOD01_000872</name>
</gene>
<proteinExistence type="predicted"/>